<dbReference type="InterPro" id="IPR035892">
    <property type="entry name" value="C2_domain_sf"/>
</dbReference>
<dbReference type="PROSITE" id="PS50004">
    <property type="entry name" value="C2"/>
    <property type="match status" value="1"/>
</dbReference>
<organism evidence="4 5">
    <name type="scientific">Penaeus vannamei</name>
    <name type="common">Whiteleg shrimp</name>
    <name type="synonym">Litopenaeus vannamei</name>
    <dbReference type="NCBI Taxonomy" id="6689"/>
    <lineage>
        <taxon>Eukaryota</taxon>
        <taxon>Metazoa</taxon>
        <taxon>Ecdysozoa</taxon>
        <taxon>Arthropoda</taxon>
        <taxon>Crustacea</taxon>
        <taxon>Multicrustacea</taxon>
        <taxon>Malacostraca</taxon>
        <taxon>Eumalacostraca</taxon>
        <taxon>Eucarida</taxon>
        <taxon>Decapoda</taxon>
        <taxon>Dendrobranchiata</taxon>
        <taxon>Penaeoidea</taxon>
        <taxon>Penaeidae</taxon>
        <taxon>Penaeus</taxon>
    </lineage>
</organism>
<feature type="transmembrane region" description="Helical" evidence="2">
    <location>
        <begin position="301"/>
        <end position="321"/>
    </location>
</feature>
<dbReference type="PANTHER" id="PTHR10024">
    <property type="entry name" value="SYNAPTOTAGMIN"/>
    <property type="match status" value="1"/>
</dbReference>
<feature type="compositionally biased region" description="Low complexity" evidence="1">
    <location>
        <begin position="80"/>
        <end position="90"/>
    </location>
</feature>
<dbReference type="OrthoDB" id="6366042at2759"/>
<feature type="region of interest" description="Disordered" evidence="1">
    <location>
        <begin position="1"/>
        <end position="131"/>
    </location>
</feature>
<proteinExistence type="predicted"/>
<accession>A0A3R7MHX8</accession>
<sequence>MAPNLPLDSLWRDSDENTSTEALDVPGAVPQVPELFSPHLPQHFQDPDSPNLHLQQQFARQSVPPASKPRPRSTLRAFVPTQTPPSSTSIPGGGGGGLAGGGTSGVESPRGGDASNSGTRNLHFPGVTNLRGADGSVPGLATDAMDGKAVNFDVSQKTPLASGSAPGGPQGALRPAILHGHGPSPPESASAPSPTRFPAPTHDSIRPKDTKESSRSAGGAAAAAGGKPGATATSPQAPSSTTTPQTIDPGVLKLPGHEPEAPADLVLIHHERAIDVHNQTGFDGIIVRDDSTSLTPEGATALILVGTCSVFLVLICFIMFVQKVRKQRIERKVSQEVDVVKPPVSYDSTGMPPHPHPLSLIPPALLHALTHPTGTKGDLFEDHIQPSFLTMEPPQTLNSLGRLWFSVCYDYVQQTLVLNILHARYSKGRGSTTNPGEVWVEACVLTPMNAVKASHKTGTRRASLAPVFNQKFIFKVADEEVTQFLVRMTLYDRHPQQGEKAVGSVIVPLSTVDLCSNETVSRDLQ</sequence>
<dbReference type="AlphaFoldDB" id="A0A3R7MHX8"/>
<dbReference type="GO" id="GO:0005886">
    <property type="term" value="C:plasma membrane"/>
    <property type="evidence" value="ECO:0007669"/>
    <property type="project" value="TreeGrafter"/>
</dbReference>
<evidence type="ECO:0000256" key="1">
    <source>
        <dbReference type="SAM" id="MobiDB-lite"/>
    </source>
</evidence>
<protein>
    <submittedName>
        <fullName evidence="4">Synaptotagmin 15a</fullName>
    </submittedName>
</protein>
<keyword evidence="5" id="KW-1185">Reference proteome</keyword>
<reference evidence="4 5" key="2">
    <citation type="submission" date="2019-01" db="EMBL/GenBank/DDBJ databases">
        <title>The decoding of complex shrimp genome reveals the adaptation for benthos swimmer, frequently molting mechanism and breeding impact on genome.</title>
        <authorList>
            <person name="Sun Y."/>
            <person name="Gao Y."/>
            <person name="Yu Y."/>
        </authorList>
    </citation>
    <scope>NUCLEOTIDE SEQUENCE [LARGE SCALE GENOMIC DNA]</scope>
    <source>
        <tissue evidence="4">Muscle</tissue>
    </source>
</reference>
<keyword evidence="2" id="KW-1133">Transmembrane helix</keyword>
<dbReference type="InterPro" id="IPR000008">
    <property type="entry name" value="C2_dom"/>
</dbReference>
<dbReference type="Pfam" id="PF00168">
    <property type="entry name" value="C2"/>
    <property type="match status" value="1"/>
</dbReference>
<evidence type="ECO:0000259" key="3">
    <source>
        <dbReference type="PROSITE" id="PS50004"/>
    </source>
</evidence>
<evidence type="ECO:0000313" key="5">
    <source>
        <dbReference type="Proteomes" id="UP000283509"/>
    </source>
</evidence>
<dbReference type="GO" id="GO:0005509">
    <property type="term" value="F:calcium ion binding"/>
    <property type="evidence" value="ECO:0007669"/>
    <property type="project" value="TreeGrafter"/>
</dbReference>
<dbReference type="Proteomes" id="UP000283509">
    <property type="component" value="Unassembled WGS sequence"/>
</dbReference>
<dbReference type="GO" id="GO:0005544">
    <property type="term" value="F:calcium-dependent phospholipid binding"/>
    <property type="evidence" value="ECO:0007669"/>
    <property type="project" value="TreeGrafter"/>
</dbReference>
<dbReference type="SUPFAM" id="SSF49562">
    <property type="entry name" value="C2 domain (Calcium/lipid-binding domain, CaLB)"/>
    <property type="match status" value="1"/>
</dbReference>
<reference evidence="4 5" key="1">
    <citation type="submission" date="2018-04" db="EMBL/GenBank/DDBJ databases">
        <authorList>
            <person name="Zhang X."/>
            <person name="Yuan J."/>
            <person name="Li F."/>
            <person name="Xiang J."/>
        </authorList>
    </citation>
    <scope>NUCLEOTIDE SEQUENCE [LARGE SCALE GENOMIC DNA]</scope>
    <source>
        <tissue evidence="4">Muscle</tissue>
    </source>
</reference>
<feature type="domain" description="C2" evidence="3">
    <location>
        <begin position="399"/>
        <end position="524"/>
    </location>
</feature>
<feature type="region of interest" description="Disordered" evidence="1">
    <location>
        <begin position="157"/>
        <end position="258"/>
    </location>
</feature>
<dbReference type="SMART" id="SM00239">
    <property type="entry name" value="C2"/>
    <property type="match status" value="1"/>
</dbReference>
<name>A0A3R7MHX8_PENVA</name>
<evidence type="ECO:0000313" key="4">
    <source>
        <dbReference type="EMBL" id="ROT77007.1"/>
    </source>
</evidence>
<gene>
    <name evidence="4" type="ORF">C7M84_004365</name>
</gene>
<dbReference type="GO" id="GO:0070382">
    <property type="term" value="C:exocytic vesicle"/>
    <property type="evidence" value="ECO:0007669"/>
    <property type="project" value="TreeGrafter"/>
</dbReference>
<dbReference type="Gene3D" id="2.60.40.150">
    <property type="entry name" value="C2 domain"/>
    <property type="match status" value="1"/>
</dbReference>
<keyword evidence="2" id="KW-0472">Membrane</keyword>
<feature type="compositionally biased region" description="Gly residues" evidence="1">
    <location>
        <begin position="91"/>
        <end position="104"/>
    </location>
</feature>
<comment type="caution">
    <text evidence="4">The sequence shown here is derived from an EMBL/GenBank/DDBJ whole genome shotgun (WGS) entry which is preliminary data.</text>
</comment>
<dbReference type="STRING" id="6689.A0A3R7MHX8"/>
<dbReference type="EMBL" id="QCYY01001578">
    <property type="protein sequence ID" value="ROT77007.1"/>
    <property type="molecule type" value="Genomic_DNA"/>
</dbReference>
<evidence type="ECO:0000256" key="2">
    <source>
        <dbReference type="SAM" id="Phobius"/>
    </source>
</evidence>
<feature type="compositionally biased region" description="Basic and acidic residues" evidence="1">
    <location>
        <begin position="203"/>
        <end position="214"/>
    </location>
</feature>
<dbReference type="GO" id="GO:0030276">
    <property type="term" value="F:clathrin binding"/>
    <property type="evidence" value="ECO:0007669"/>
    <property type="project" value="TreeGrafter"/>
</dbReference>
<feature type="compositionally biased region" description="Low complexity" evidence="1">
    <location>
        <begin position="217"/>
        <end position="246"/>
    </location>
</feature>
<keyword evidence="2" id="KW-0812">Transmembrane</keyword>
<dbReference type="GO" id="GO:0017156">
    <property type="term" value="P:calcium-ion regulated exocytosis"/>
    <property type="evidence" value="ECO:0007669"/>
    <property type="project" value="TreeGrafter"/>
</dbReference>
<dbReference type="GO" id="GO:0001786">
    <property type="term" value="F:phosphatidylserine binding"/>
    <property type="evidence" value="ECO:0007669"/>
    <property type="project" value="TreeGrafter"/>
</dbReference>
<dbReference type="GO" id="GO:0000149">
    <property type="term" value="F:SNARE binding"/>
    <property type="evidence" value="ECO:0007669"/>
    <property type="project" value="TreeGrafter"/>
</dbReference>